<evidence type="ECO:0000313" key="3">
    <source>
        <dbReference type="Proteomes" id="UP000823900"/>
    </source>
</evidence>
<reference evidence="2" key="2">
    <citation type="submission" date="2021-04" db="EMBL/GenBank/DDBJ databases">
        <authorList>
            <person name="Gilroy R."/>
        </authorList>
    </citation>
    <scope>NUCLEOTIDE SEQUENCE</scope>
    <source>
        <strain evidence="2">CHK178-16964</strain>
    </source>
</reference>
<accession>A0A9D2HJJ9</accession>
<gene>
    <name evidence="2" type="ORF">IAA07_08890</name>
</gene>
<reference evidence="2" key="1">
    <citation type="journal article" date="2021" name="PeerJ">
        <title>Extensive microbial diversity within the chicken gut microbiome revealed by metagenomics and culture.</title>
        <authorList>
            <person name="Gilroy R."/>
            <person name="Ravi A."/>
            <person name="Getino M."/>
            <person name="Pursley I."/>
            <person name="Horton D.L."/>
            <person name="Alikhan N.F."/>
            <person name="Baker D."/>
            <person name="Gharbi K."/>
            <person name="Hall N."/>
            <person name="Watson M."/>
            <person name="Adriaenssens E.M."/>
            <person name="Foster-Nyarko E."/>
            <person name="Jarju S."/>
            <person name="Secka A."/>
            <person name="Antonio M."/>
            <person name="Oren A."/>
            <person name="Chaudhuri R.R."/>
            <person name="La Ragione R."/>
            <person name="Hildebrand F."/>
            <person name="Pallen M.J."/>
        </authorList>
    </citation>
    <scope>NUCLEOTIDE SEQUENCE</scope>
    <source>
        <strain evidence="2">CHK178-16964</strain>
    </source>
</reference>
<feature type="compositionally biased region" description="Polar residues" evidence="1">
    <location>
        <begin position="611"/>
        <end position="629"/>
    </location>
</feature>
<evidence type="ECO:0000256" key="1">
    <source>
        <dbReference type="SAM" id="MobiDB-lite"/>
    </source>
</evidence>
<dbReference type="EMBL" id="DWZA01000077">
    <property type="protein sequence ID" value="HJA71674.1"/>
    <property type="molecule type" value="Genomic_DNA"/>
</dbReference>
<sequence>MRDLSIEEYREYNLLADDQKEARAREMFLEMMEISNSMQPQTAADFQNSPIKQALESLRVNGKPLFDEENPVSLENYTVRIREAMDRIAPAMENPSAIKVPYCQAPDGSCQAIKPGTDMTPVTAPRRPAWYKRWFKGIVPSWRKEVTDYEKTVRHIEDQQTIPSYQDVLEERAEKRTLQSAVLNSRGAINKFCDEISMQCFGQDCDSLLTVFRAGAGFTNIGRGNVLSGFALGLAMADLGRSFDEALRLSDREKEYYGNLFSTVYQDFEQIGKAMKTVTEKKEVPDHIPEGLQEGVPNTPDEELTEEQRQSYIQALTKEFKDKVAPYILMAVSAYSKETIQPVDYSDPESIRTVGFRNQLLTSYGQGIVQMVRNSMSANTRLPLRTAYGELIQERAAALANERFLSPEEKAIMAFASSKLPEGGLTPGDFDANTRKALDSVDYSLIALDGITRANSIQNFGSYKELHNSTIEGSLFQGKEEISFGMTTFNNVCTKQVGLSTMPQQLSSQYSQPFYENAYVRREAYDIYAKRYDVPLNTSEDLKRVMENTRQGTPRVGMEEVWDASDQEYLQKVEDMEKQRLRLQGGESRRRTNFQTLSEQETVHSRRPSVREQTQPQPQRSAAPNVPTR</sequence>
<organism evidence="2 3">
    <name type="scientific">Candidatus Lachnoclostridium stercoravium</name>
    <dbReference type="NCBI Taxonomy" id="2838633"/>
    <lineage>
        <taxon>Bacteria</taxon>
        <taxon>Bacillati</taxon>
        <taxon>Bacillota</taxon>
        <taxon>Clostridia</taxon>
        <taxon>Lachnospirales</taxon>
        <taxon>Lachnospiraceae</taxon>
    </lineage>
</organism>
<comment type="caution">
    <text evidence="2">The sequence shown here is derived from an EMBL/GenBank/DDBJ whole genome shotgun (WGS) entry which is preliminary data.</text>
</comment>
<name>A0A9D2HJJ9_9FIRM</name>
<feature type="region of interest" description="Disordered" evidence="1">
    <location>
        <begin position="581"/>
        <end position="629"/>
    </location>
</feature>
<dbReference type="AlphaFoldDB" id="A0A9D2HJJ9"/>
<proteinExistence type="predicted"/>
<evidence type="ECO:0000313" key="2">
    <source>
        <dbReference type="EMBL" id="HJA71674.1"/>
    </source>
</evidence>
<protein>
    <submittedName>
        <fullName evidence="2">Uncharacterized protein</fullName>
    </submittedName>
</protein>
<dbReference type="Proteomes" id="UP000823900">
    <property type="component" value="Unassembled WGS sequence"/>
</dbReference>